<evidence type="ECO:0000313" key="2">
    <source>
        <dbReference type="EnsemblMetazoa" id="AQUA016745-PA"/>
    </source>
</evidence>
<feature type="compositionally biased region" description="Polar residues" evidence="1">
    <location>
        <begin position="165"/>
        <end position="178"/>
    </location>
</feature>
<accession>A0A2C9H8D1</accession>
<sequence>MQVVELPDSGPTLWTEHTRYEPGDVLRANCTSQPSRPKAELTLTLNNMVVSLHIARRITNHHGQSDLQQSHLTATPAKLALRYGADAGTRRCVRIRWRTVAAMYRHHREAVRALHRAGAGRAPAGSNTGQSHLIRRWTDIAEPGRKHRRVPKSVDAYPHHAGTGAAQQPSLISPTQSTTRPARCASSKIVCLHPHAVMQCPAGSDG</sequence>
<dbReference type="VEuPathDB" id="VectorBase:AQUA016745"/>
<dbReference type="PANTHER" id="PTHR21261:SF6">
    <property type="entry name" value="BEATEN PATH IIA-RELATED"/>
    <property type="match status" value="1"/>
</dbReference>
<dbReference type="Proteomes" id="UP000076407">
    <property type="component" value="Unassembled WGS sequence"/>
</dbReference>
<proteinExistence type="predicted"/>
<organism evidence="2 3">
    <name type="scientific">Anopheles quadriannulatus</name>
    <name type="common">Mosquito</name>
    <dbReference type="NCBI Taxonomy" id="34691"/>
    <lineage>
        <taxon>Eukaryota</taxon>
        <taxon>Metazoa</taxon>
        <taxon>Ecdysozoa</taxon>
        <taxon>Arthropoda</taxon>
        <taxon>Hexapoda</taxon>
        <taxon>Insecta</taxon>
        <taxon>Pterygota</taxon>
        <taxon>Neoptera</taxon>
        <taxon>Endopterygota</taxon>
        <taxon>Diptera</taxon>
        <taxon>Nematocera</taxon>
        <taxon>Culicoidea</taxon>
        <taxon>Culicidae</taxon>
        <taxon>Anophelinae</taxon>
        <taxon>Anopheles</taxon>
    </lineage>
</organism>
<evidence type="ECO:0000313" key="3">
    <source>
        <dbReference type="Proteomes" id="UP000076407"/>
    </source>
</evidence>
<reference evidence="2" key="1">
    <citation type="submission" date="2020-05" db="UniProtKB">
        <authorList>
            <consortium name="EnsemblMetazoa"/>
        </authorList>
    </citation>
    <scope>IDENTIFICATION</scope>
    <source>
        <strain evidence="2">SANGQUA</strain>
    </source>
</reference>
<feature type="region of interest" description="Disordered" evidence="1">
    <location>
        <begin position="143"/>
        <end position="178"/>
    </location>
</feature>
<keyword evidence="3" id="KW-1185">Reference proteome</keyword>
<name>A0A2C9H8D1_ANOQN</name>
<dbReference type="PANTHER" id="PTHR21261">
    <property type="entry name" value="BEAT PROTEIN"/>
    <property type="match status" value="1"/>
</dbReference>
<protein>
    <submittedName>
        <fullName evidence="2">Uncharacterized protein</fullName>
    </submittedName>
</protein>
<dbReference type="EnsemblMetazoa" id="AQUA016745-RA">
    <property type="protein sequence ID" value="AQUA016745-PA"/>
    <property type="gene ID" value="AQUA016745"/>
</dbReference>
<evidence type="ECO:0000256" key="1">
    <source>
        <dbReference type="SAM" id="MobiDB-lite"/>
    </source>
</evidence>
<dbReference type="AlphaFoldDB" id="A0A2C9H8D1"/>
<dbReference type="STRING" id="34691.A0A2C9H8D1"/>